<dbReference type="InterPro" id="IPR051462">
    <property type="entry name" value="CBS_domain-containing"/>
</dbReference>
<evidence type="ECO:0000259" key="3">
    <source>
        <dbReference type="PROSITE" id="PS51371"/>
    </source>
</evidence>
<keyword evidence="1" id="KW-0677">Repeat</keyword>
<dbReference type="Pfam" id="PF00571">
    <property type="entry name" value="CBS"/>
    <property type="match status" value="2"/>
</dbReference>
<evidence type="ECO:0000313" key="4">
    <source>
        <dbReference type="EMBL" id="SBV97684.1"/>
    </source>
</evidence>
<dbReference type="EMBL" id="FLUQ01000001">
    <property type="protein sequence ID" value="SBV97684.1"/>
    <property type="molecule type" value="Genomic_DNA"/>
</dbReference>
<proteinExistence type="predicted"/>
<sequence>MRQARDIMTPNPVTISPKASIAEAVKVLLEKKFNGLPVVDDAGRLVGVICQSDLVAQQQRLHVPSVFTLLDGFIPLPGWSKAEEAFKKMSALVVEEAMTPKPVTAAPDMPLEDLASLMVKAKYYSLPVVEDGRLVGIIGKEDILRTLVEQEP</sequence>
<dbReference type="PROSITE" id="PS51371">
    <property type="entry name" value="CBS"/>
    <property type="match status" value="2"/>
</dbReference>
<organism evidence="4">
    <name type="scientific">uncultured delta proteobacterium</name>
    <dbReference type="NCBI Taxonomy" id="34034"/>
    <lineage>
        <taxon>Bacteria</taxon>
        <taxon>Deltaproteobacteria</taxon>
        <taxon>environmental samples</taxon>
    </lineage>
</organism>
<dbReference type="CDD" id="cd04586">
    <property type="entry name" value="CBS_pair_BON_assoc"/>
    <property type="match status" value="1"/>
</dbReference>
<evidence type="ECO:0000256" key="1">
    <source>
        <dbReference type="ARBA" id="ARBA00022737"/>
    </source>
</evidence>
<dbReference type="InterPro" id="IPR046342">
    <property type="entry name" value="CBS_dom_sf"/>
</dbReference>
<protein>
    <submittedName>
        <fullName evidence="4">CBS domain containing membrane protein</fullName>
    </submittedName>
</protein>
<dbReference type="AlphaFoldDB" id="A0A212JE07"/>
<dbReference type="SUPFAM" id="SSF54631">
    <property type="entry name" value="CBS-domain pair"/>
    <property type="match status" value="1"/>
</dbReference>
<gene>
    <name evidence="4" type="ORF">KL86DPRO_11258</name>
</gene>
<dbReference type="InterPro" id="IPR000644">
    <property type="entry name" value="CBS_dom"/>
</dbReference>
<name>A0A212JE07_9DELT</name>
<keyword evidence="2" id="KW-0129">CBS domain</keyword>
<reference evidence="4" key="1">
    <citation type="submission" date="2016-04" db="EMBL/GenBank/DDBJ databases">
        <authorList>
            <person name="Evans L.H."/>
            <person name="Alamgir A."/>
            <person name="Owens N."/>
            <person name="Weber N.D."/>
            <person name="Virtaneva K."/>
            <person name="Barbian K."/>
            <person name="Babar A."/>
            <person name="Rosenke K."/>
        </authorList>
    </citation>
    <scope>NUCLEOTIDE SEQUENCE</scope>
    <source>
        <strain evidence="4">86</strain>
    </source>
</reference>
<feature type="domain" description="CBS" evidence="3">
    <location>
        <begin position="98"/>
        <end position="152"/>
    </location>
</feature>
<evidence type="ECO:0000256" key="2">
    <source>
        <dbReference type="PROSITE-ProRule" id="PRU00703"/>
    </source>
</evidence>
<dbReference type="SMART" id="SM00116">
    <property type="entry name" value="CBS"/>
    <property type="match status" value="2"/>
</dbReference>
<dbReference type="Gene3D" id="3.10.580.10">
    <property type="entry name" value="CBS-domain"/>
    <property type="match status" value="1"/>
</dbReference>
<feature type="domain" description="CBS" evidence="3">
    <location>
        <begin position="8"/>
        <end position="65"/>
    </location>
</feature>
<accession>A0A212JE07</accession>
<dbReference type="PANTHER" id="PTHR48108">
    <property type="entry name" value="CBS DOMAIN-CONTAINING PROTEIN CBSX2, CHLOROPLASTIC"/>
    <property type="match status" value="1"/>
</dbReference>
<dbReference type="PANTHER" id="PTHR48108:SF26">
    <property type="entry name" value="CBS DOMAIN-CONTAINING PROTEIN DDB_G0289609"/>
    <property type="match status" value="1"/>
</dbReference>